<keyword evidence="1" id="KW-0472">Membrane</keyword>
<organism evidence="2 3">
    <name type="scientific">Acanthosepion pharaonis</name>
    <name type="common">Pharaoh cuttlefish</name>
    <name type="synonym">Sepia pharaonis</name>
    <dbReference type="NCBI Taxonomy" id="158019"/>
    <lineage>
        <taxon>Eukaryota</taxon>
        <taxon>Metazoa</taxon>
        <taxon>Spiralia</taxon>
        <taxon>Lophotrochozoa</taxon>
        <taxon>Mollusca</taxon>
        <taxon>Cephalopoda</taxon>
        <taxon>Coleoidea</taxon>
        <taxon>Decapodiformes</taxon>
        <taxon>Sepiida</taxon>
        <taxon>Sepiina</taxon>
        <taxon>Sepiidae</taxon>
        <taxon>Acanthosepion</taxon>
    </lineage>
</organism>
<accession>A0A812D573</accession>
<sequence length="239" mass="27736">MFLFYWFHIVSYVNNGDSSVFLSRSLYFTLSNFSIYSHHLSVLSFVFTSLLSFSLSLPVRCPFFCFYQPIVFCLYQPIDFSIVFTNPLSFLSHCLFVCLCQALFLQVLFHSFLITDKFLLPLSAYLPFSSFYQPTSLSFPTSLSLAFTSLPVLPLAAHVTLLLFLPDYLPFFYLYQSIFFFIFFTSLSPIIFTTLSFFLLSLPAYFCLSLPVHRFIFVLTNLMAFLLSLPIYCPVFCLY</sequence>
<keyword evidence="1" id="KW-0812">Transmembrane</keyword>
<evidence type="ECO:0000256" key="1">
    <source>
        <dbReference type="SAM" id="Phobius"/>
    </source>
</evidence>
<proteinExistence type="predicted"/>
<feature type="transmembrane region" description="Helical" evidence="1">
    <location>
        <begin position="90"/>
        <end position="109"/>
    </location>
</feature>
<evidence type="ECO:0000313" key="2">
    <source>
        <dbReference type="EMBL" id="CAE1287006.1"/>
    </source>
</evidence>
<keyword evidence="1" id="KW-1133">Transmembrane helix</keyword>
<evidence type="ECO:0000313" key="3">
    <source>
        <dbReference type="Proteomes" id="UP000597762"/>
    </source>
</evidence>
<protein>
    <submittedName>
        <fullName evidence="2">Uncharacterized protein</fullName>
    </submittedName>
</protein>
<feature type="transmembrane region" description="Helical" evidence="1">
    <location>
        <begin position="177"/>
        <end position="200"/>
    </location>
</feature>
<gene>
    <name evidence="2" type="ORF">SPHA_46329</name>
</gene>
<dbReference type="AlphaFoldDB" id="A0A812D573"/>
<feature type="transmembrane region" description="Helical" evidence="1">
    <location>
        <begin position="143"/>
        <end position="165"/>
    </location>
</feature>
<dbReference type="EMBL" id="CAHIKZ030002445">
    <property type="protein sequence ID" value="CAE1287006.1"/>
    <property type="molecule type" value="Genomic_DNA"/>
</dbReference>
<feature type="transmembrane region" description="Helical" evidence="1">
    <location>
        <begin position="212"/>
        <end position="238"/>
    </location>
</feature>
<name>A0A812D573_ACAPH</name>
<comment type="caution">
    <text evidence="2">The sequence shown here is derived from an EMBL/GenBank/DDBJ whole genome shotgun (WGS) entry which is preliminary data.</text>
</comment>
<feature type="transmembrane region" description="Helical" evidence="1">
    <location>
        <begin position="35"/>
        <end position="57"/>
    </location>
</feature>
<keyword evidence="3" id="KW-1185">Reference proteome</keyword>
<dbReference type="Proteomes" id="UP000597762">
    <property type="component" value="Unassembled WGS sequence"/>
</dbReference>
<reference evidence="2" key="1">
    <citation type="submission" date="2021-01" db="EMBL/GenBank/DDBJ databases">
        <authorList>
            <person name="Li R."/>
            <person name="Bekaert M."/>
        </authorList>
    </citation>
    <scope>NUCLEOTIDE SEQUENCE</scope>
    <source>
        <strain evidence="2">Farmed</strain>
    </source>
</reference>